<dbReference type="AlphaFoldDB" id="A0A076LP65"/>
<proteinExistence type="predicted"/>
<protein>
    <submittedName>
        <fullName evidence="1">Uncharacterized protein</fullName>
    </submittedName>
</protein>
<dbReference type="AntiFam" id="ANF00264">
    <property type="entry name" value="Spurious protein deried frameshifted phage protein"/>
</dbReference>
<dbReference type="EMBL" id="CP006664">
    <property type="protein sequence ID" value="AIJ10385.1"/>
    <property type="molecule type" value="Genomic_DNA"/>
</dbReference>
<evidence type="ECO:0000313" key="2">
    <source>
        <dbReference type="Proteomes" id="UP000028681"/>
    </source>
</evidence>
<sequence>MSSCNTDTIFDNDEDNTDSVVLLPWIEQPQNDVCDLHYLRSLSSVYTQNQ</sequence>
<evidence type="ECO:0000313" key="1">
    <source>
        <dbReference type="EMBL" id="AIJ10385.1"/>
    </source>
</evidence>
<dbReference type="HOGENOM" id="CLU_3117341_0_0_6"/>
<dbReference type="Proteomes" id="UP000028681">
    <property type="component" value="Chromosome"/>
</dbReference>
<organism evidence="1 2">
    <name type="scientific">Edwardsiella anguillarum ET080813</name>
    <dbReference type="NCBI Taxonomy" id="667120"/>
    <lineage>
        <taxon>Bacteria</taxon>
        <taxon>Pseudomonadati</taxon>
        <taxon>Pseudomonadota</taxon>
        <taxon>Gammaproteobacteria</taxon>
        <taxon>Enterobacterales</taxon>
        <taxon>Hafniaceae</taxon>
        <taxon>Edwardsiella</taxon>
    </lineage>
</organism>
<name>A0A076LP65_9GAMM</name>
<accession>A0A076LP65</accession>
<reference evidence="1 2" key="1">
    <citation type="journal article" date="2012" name="PLoS ONE">
        <title>Edwardsiella comparative phylogenomics reveal the new intra/inter-species taxonomic relationships, virulence evolution and niche adaptation mechanisms.</title>
        <authorList>
            <person name="Yang M."/>
            <person name="Lv Y."/>
            <person name="Xiao J."/>
            <person name="Wu H."/>
            <person name="Zheng H."/>
            <person name="Liu Q."/>
            <person name="Zhang Y."/>
            <person name="Wang Q."/>
        </authorList>
    </citation>
    <scope>NUCLEOTIDE SEQUENCE [LARGE SCALE GENOMIC DNA]</scope>
    <source>
        <strain evidence="2">080813</strain>
    </source>
</reference>
<gene>
    <name evidence="1" type="ORF">ETEE_3976</name>
</gene>
<dbReference type="KEGG" id="ete:ETEE_3976"/>